<dbReference type="Proteomes" id="UP000828941">
    <property type="component" value="Chromosome 2"/>
</dbReference>
<dbReference type="EMBL" id="CM039427">
    <property type="protein sequence ID" value="KAI4354089.1"/>
    <property type="molecule type" value="Genomic_DNA"/>
</dbReference>
<evidence type="ECO:0000313" key="2">
    <source>
        <dbReference type="Proteomes" id="UP000828941"/>
    </source>
</evidence>
<keyword evidence="2" id="KW-1185">Reference proteome</keyword>
<evidence type="ECO:0000313" key="1">
    <source>
        <dbReference type="EMBL" id="KAI4354089.1"/>
    </source>
</evidence>
<name>A0ACB9PZ23_BAUVA</name>
<proteinExistence type="predicted"/>
<protein>
    <submittedName>
        <fullName evidence="1">Uncharacterized protein</fullName>
    </submittedName>
</protein>
<comment type="caution">
    <text evidence="1">The sequence shown here is derived from an EMBL/GenBank/DDBJ whole genome shotgun (WGS) entry which is preliminary data.</text>
</comment>
<accession>A0ACB9PZ23</accession>
<organism evidence="1 2">
    <name type="scientific">Bauhinia variegata</name>
    <name type="common">Purple orchid tree</name>
    <name type="synonym">Phanera variegata</name>
    <dbReference type="NCBI Taxonomy" id="167791"/>
    <lineage>
        <taxon>Eukaryota</taxon>
        <taxon>Viridiplantae</taxon>
        <taxon>Streptophyta</taxon>
        <taxon>Embryophyta</taxon>
        <taxon>Tracheophyta</taxon>
        <taxon>Spermatophyta</taxon>
        <taxon>Magnoliopsida</taxon>
        <taxon>eudicotyledons</taxon>
        <taxon>Gunneridae</taxon>
        <taxon>Pentapetalae</taxon>
        <taxon>rosids</taxon>
        <taxon>fabids</taxon>
        <taxon>Fabales</taxon>
        <taxon>Fabaceae</taxon>
        <taxon>Cercidoideae</taxon>
        <taxon>Cercideae</taxon>
        <taxon>Bauhiniinae</taxon>
        <taxon>Bauhinia</taxon>
    </lineage>
</organism>
<sequence length="466" mass="52861">MEERTDRQPHCIVLVFPVQGHINPLLQFSKRLQHKGVRVTLVTTHFIYKTLHKQSSTSISLESISDGFDEGGLGQAGSDKAYVETFWQVGPKSFTELLERLISSGNPFDCVVYDSFMPWALDIARKFGVTGAVFFTQSCAVNNIYYHTYKGNLKLPLSESEISLPGLPPLAPSDMPSYLNEMGVYPAFLEMVVNQFYHIEKVDWVLCNTFYELEQEVADWQGKIFQLRTIGPTIPSMFLEKRLQDDNGYGFSLFKPNNEACMKWLSDKPNRSVVYVSFGSLAVLDAEQVEEIAWGLKDSGCYFLWVVRASEKAKLPKDFVESSEKGFVVTWCPQLQVLEHEALGCFVTHCGWNSTLEALSLGVPMVAVPQWSDQSTNAKYIADFWKMGIKAEADKKGIMRREAMKKCIKEVLETERGKEMRRNAMKWKALAIKAFEEGGSSDKNTEEFVKHLVTSLNPKIEEQKIN</sequence>
<gene>
    <name evidence="1" type="ORF">L6164_002989</name>
</gene>
<reference evidence="1 2" key="1">
    <citation type="journal article" date="2022" name="DNA Res.">
        <title>Chromosomal-level genome assembly of the orchid tree Bauhinia variegata (Leguminosae; Cercidoideae) supports the allotetraploid origin hypothesis of Bauhinia.</title>
        <authorList>
            <person name="Zhong Y."/>
            <person name="Chen Y."/>
            <person name="Zheng D."/>
            <person name="Pang J."/>
            <person name="Liu Y."/>
            <person name="Luo S."/>
            <person name="Meng S."/>
            <person name="Qian L."/>
            <person name="Wei D."/>
            <person name="Dai S."/>
            <person name="Zhou R."/>
        </authorList>
    </citation>
    <scope>NUCLEOTIDE SEQUENCE [LARGE SCALE GENOMIC DNA]</scope>
    <source>
        <strain evidence="1">BV-YZ2020</strain>
    </source>
</reference>